<evidence type="ECO:0000313" key="1">
    <source>
        <dbReference type="EMBL" id="AZP14538.1"/>
    </source>
</evidence>
<protein>
    <submittedName>
        <fullName evidence="1">Cytochrome C</fullName>
    </submittedName>
</protein>
<name>A0A3Q9BUL8_9BURK</name>
<dbReference type="AlphaFoldDB" id="A0A3Q9BUL8"/>
<keyword evidence="2" id="KW-1185">Reference proteome</keyword>
<dbReference type="Pfam" id="PF09626">
    <property type="entry name" value="DHC"/>
    <property type="match status" value="1"/>
</dbReference>
<evidence type="ECO:0000313" key="2">
    <source>
        <dbReference type="Proteomes" id="UP000275663"/>
    </source>
</evidence>
<dbReference type="InterPro" id="IPR018588">
    <property type="entry name" value="Dihaem_cytochrome-c"/>
</dbReference>
<sequence length="128" mass="14341">MPVSIPKAYTAECASCHTAYAPGLLPAKSWQSIMGTLDKHYGSDASIDPKALKEISAWLQTYGASARKFAEVPPENRITNSEWFNRKHREIKKDVWLRASIKSRSNCMACHQQASKGDFDDDSVRIPK</sequence>
<dbReference type="EMBL" id="CP034464">
    <property type="protein sequence ID" value="AZP14538.1"/>
    <property type="molecule type" value="Genomic_DNA"/>
</dbReference>
<reference evidence="1 2" key="1">
    <citation type="journal article" date="2011" name="Int. J. Syst. Evol. Microbiol.">
        <title>Description of Undibacterium oligocarboniphilum sp. nov., isolated from purified water, and Undibacterium pigrum strain CCUG 49012 as the type strain of Undibacterium parvum sp. nov., and emended descriptions of the genus Undibacterium and the species Undibacterium pigrum.</title>
        <authorList>
            <person name="Eder W."/>
            <person name="Wanner G."/>
            <person name="Ludwig W."/>
            <person name="Busse H.J."/>
            <person name="Ziemke-Kageler F."/>
            <person name="Lang E."/>
        </authorList>
    </citation>
    <scope>NUCLEOTIDE SEQUENCE [LARGE SCALE GENOMIC DNA]</scope>
    <source>
        <strain evidence="1 2">DSM 23061</strain>
    </source>
</reference>
<dbReference type="OrthoDB" id="5296814at2"/>
<dbReference type="InterPro" id="IPR036280">
    <property type="entry name" value="Multihaem_cyt_sf"/>
</dbReference>
<dbReference type="KEGG" id="upv:EJN92_11700"/>
<dbReference type="SUPFAM" id="SSF48695">
    <property type="entry name" value="Multiheme cytochromes"/>
    <property type="match status" value="1"/>
</dbReference>
<organism evidence="1 2">
    <name type="scientific">Undibacterium parvum</name>
    <dbReference type="NCBI Taxonomy" id="401471"/>
    <lineage>
        <taxon>Bacteria</taxon>
        <taxon>Pseudomonadati</taxon>
        <taxon>Pseudomonadota</taxon>
        <taxon>Betaproteobacteria</taxon>
        <taxon>Burkholderiales</taxon>
        <taxon>Oxalobacteraceae</taxon>
        <taxon>Undibacterium</taxon>
    </lineage>
</organism>
<accession>A0A3Q9BUL8</accession>
<proteinExistence type="predicted"/>
<dbReference type="Proteomes" id="UP000275663">
    <property type="component" value="Chromosome"/>
</dbReference>
<gene>
    <name evidence="1" type="ORF">EJN92_11700</name>
</gene>